<evidence type="ECO:0000313" key="1">
    <source>
        <dbReference type="EMBL" id="MCA5005752.1"/>
    </source>
</evidence>
<accession>A0ABS7Z6H1</accession>
<dbReference type="Proteomes" id="UP001165302">
    <property type="component" value="Unassembled WGS sequence"/>
</dbReference>
<protein>
    <submittedName>
        <fullName evidence="1">Uncharacterized protein</fullName>
    </submittedName>
</protein>
<proteinExistence type="predicted"/>
<gene>
    <name evidence="1" type="ORF">IPZ78_11380</name>
</gene>
<organism evidence="1 2">
    <name type="scientific">Sphingobacterium bovistauri</name>
    <dbReference type="NCBI Taxonomy" id="2781959"/>
    <lineage>
        <taxon>Bacteria</taxon>
        <taxon>Pseudomonadati</taxon>
        <taxon>Bacteroidota</taxon>
        <taxon>Sphingobacteriia</taxon>
        <taxon>Sphingobacteriales</taxon>
        <taxon>Sphingobacteriaceae</taxon>
        <taxon>Sphingobacterium</taxon>
    </lineage>
</organism>
<keyword evidence="2" id="KW-1185">Reference proteome</keyword>
<comment type="caution">
    <text evidence="1">The sequence shown here is derived from an EMBL/GenBank/DDBJ whole genome shotgun (WGS) entry which is preliminary data.</text>
</comment>
<name>A0ABS7Z6H1_9SPHI</name>
<dbReference type="EMBL" id="JADEYP010000021">
    <property type="protein sequence ID" value="MCA5005752.1"/>
    <property type="molecule type" value="Genomic_DNA"/>
</dbReference>
<reference evidence="1" key="1">
    <citation type="submission" date="2020-10" db="EMBL/GenBank/DDBJ databases">
        <authorList>
            <person name="Lu T."/>
            <person name="Wang Q."/>
            <person name="Han X."/>
        </authorList>
    </citation>
    <scope>NUCLEOTIDE SEQUENCE</scope>
    <source>
        <strain evidence="1">WQ 366</strain>
    </source>
</reference>
<evidence type="ECO:0000313" key="2">
    <source>
        <dbReference type="Proteomes" id="UP001165302"/>
    </source>
</evidence>
<dbReference type="RefSeq" id="WP_225553792.1">
    <property type="nucleotide sequence ID" value="NZ_JADEYP010000021.1"/>
</dbReference>
<sequence>MRWITLICLVLSSLIAIAVDSDLYRKNLALAPTNKKLCYDMITDLEAHGKDKKLLGFLGAYTMIKANHQLNPINKLSSFNKGKKILENAIKASPTDVELRYVRYAIQSSIPSFLGYNHNLSEDKELLQKQLSYCAPSLQSDIIKLIKLKATRI</sequence>